<sequence>METPKIPYFDTSKFNMVATGSLFAMFGIFGVGLANIMSRVQCSKTDVWVSVYDGLMWAIFPVLVYVILKVSPYIQSEFSNGVKFMFSWTGYVSDQAGNDKLGLAYALVLTGLIMTTWMIHAVEVSVCKPDIAELASFQVNLLKELKEKEANKQ</sequence>
<reference evidence="2" key="1">
    <citation type="journal article" date="2020" name="Nature">
        <title>Giant virus diversity and host interactions through global metagenomics.</title>
        <authorList>
            <person name="Schulz F."/>
            <person name="Roux S."/>
            <person name="Paez-Espino D."/>
            <person name="Jungbluth S."/>
            <person name="Walsh D.A."/>
            <person name="Denef V.J."/>
            <person name="McMahon K.D."/>
            <person name="Konstantinidis K.T."/>
            <person name="Eloe-Fadrosh E.A."/>
            <person name="Kyrpides N.C."/>
            <person name="Woyke T."/>
        </authorList>
    </citation>
    <scope>NUCLEOTIDE SEQUENCE</scope>
    <source>
        <strain evidence="2">GVMAG-M-3300009185-36</strain>
    </source>
</reference>
<feature type="transmembrane region" description="Helical" evidence="1">
    <location>
        <begin position="103"/>
        <end position="122"/>
    </location>
</feature>
<organism evidence="2">
    <name type="scientific">viral metagenome</name>
    <dbReference type="NCBI Taxonomy" id="1070528"/>
    <lineage>
        <taxon>unclassified sequences</taxon>
        <taxon>metagenomes</taxon>
        <taxon>organismal metagenomes</taxon>
    </lineage>
</organism>
<accession>A0A6C0B2B3</accession>
<keyword evidence="1" id="KW-1133">Transmembrane helix</keyword>
<protein>
    <submittedName>
        <fullName evidence="2">Uncharacterized protein</fullName>
    </submittedName>
</protein>
<name>A0A6C0B2B3_9ZZZZ</name>
<keyword evidence="1" id="KW-0812">Transmembrane</keyword>
<dbReference type="EMBL" id="MN739049">
    <property type="protein sequence ID" value="QHS85921.1"/>
    <property type="molecule type" value="Genomic_DNA"/>
</dbReference>
<evidence type="ECO:0000256" key="1">
    <source>
        <dbReference type="SAM" id="Phobius"/>
    </source>
</evidence>
<feature type="transmembrane region" description="Helical" evidence="1">
    <location>
        <begin position="14"/>
        <end position="35"/>
    </location>
</feature>
<evidence type="ECO:0000313" key="2">
    <source>
        <dbReference type="EMBL" id="QHS85921.1"/>
    </source>
</evidence>
<keyword evidence="1" id="KW-0472">Membrane</keyword>
<dbReference type="AlphaFoldDB" id="A0A6C0B2B3"/>
<proteinExistence type="predicted"/>
<feature type="transmembrane region" description="Helical" evidence="1">
    <location>
        <begin position="47"/>
        <end position="68"/>
    </location>
</feature>